<dbReference type="Proteomes" id="UP001367508">
    <property type="component" value="Unassembled WGS sequence"/>
</dbReference>
<protein>
    <submittedName>
        <fullName evidence="1">Uncharacterized protein</fullName>
    </submittedName>
</protein>
<keyword evidence="2" id="KW-1185">Reference proteome</keyword>
<dbReference type="AlphaFoldDB" id="A0AAN9N3Y6"/>
<gene>
    <name evidence="1" type="ORF">VNO77_05667</name>
</gene>
<evidence type="ECO:0000313" key="2">
    <source>
        <dbReference type="Proteomes" id="UP001367508"/>
    </source>
</evidence>
<accession>A0AAN9N3Y6</accession>
<dbReference type="EMBL" id="JAYMYQ010000001">
    <property type="protein sequence ID" value="KAK7363523.1"/>
    <property type="molecule type" value="Genomic_DNA"/>
</dbReference>
<comment type="caution">
    <text evidence="1">The sequence shown here is derived from an EMBL/GenBank/DDBJ whole genome shotgun (WGS) entry which is preliminary data.</text>
</comment>
<sequence length="113" mass="13578">MGFYGYWSITMQDSDYEVMCYLLSKCLVCLKLLTEFTRFPYRKNASHCIVCHENFLLSKFIDFGIESTGPIRFLNHWSKLIRVIDVTYVSMTHREKGNLFNYTYINHFHKLFH</sequence>
<name>A0AAN9N3Y6_CANGL</name>
<reference evidence="1 2" key="1">
    <citation type="submission" date="2024-01" db="EMBL/GenBank/DDBJ databases">
        <title>The genomes of 5 underutilized Papilionoideae crops provide insights into root nodulation and disease resistanc.</title>
        <authorList>
            <person name="Jiang F."/>
        </authorList>
    </citation>
    <scope>NUCLEOTIDE SEQUENCE [LARGE SCALE GENOMIC DNA]</scope>
    <source>
        <strain evidence="1">LVBAO_FW01</strain>
        <tissue evidence="1">Leaves</tissue>
    </source>
</reference>
<organism evidence="1 2">
    <name type="scientific">Canavalia gladiata</name>
    <name type="common">Sword bean</name>
    <name type="synonym">Dolichos gladiatus</name>
    <dbReference type="NCBI Taxonomy" id="3824"/>
    <lineage>
        <taxon>Eukaryota</taxon>
        <taxon>Viridiplantae</taxon>
        <taxon>Streptophyta</taxon>
        <taxon>Embryophyta</taxon>
        <taxon>Tracheophyta</taxon>
        <taxon>Spermatophyta</taxon>
        <taxon>Magnoliopsida</taxon>
        <taxon>eudicotyledons</taxon>
        <taxon>Gunneridae</taxon>
        <taxon>Pentapetalae</taxon>
        <taxon>rosids</taxon>
        <taxon>fabids</taxon>
        <taxon>Fabales</taxon>
        <taxon>Fabaceae</taxon>
        <taxon>Papilionoideae</taxon>
        <taxon>50 kb inversion clade</taxon>
        <taxon>NPAAA clade</taxon>
        <taxon>indigoferoid/millettioid clade</taxon>
        <taxon>Phaseoleae</taxon>
        <taxon>Canavalia</taxon>
    </lineage>
</organism>
<evidence type="ECO:0000313" key="1">
    <source>
        <dbReference type="EMBL" id="KAK7363523.1"/>
    </source>
</evidence>
<proteinExistence type="predicted"/>